<dbReference type="InterPro" id="IPR025534">
    <property type="entry name" value="DUF4420"/>
</dbReference>
<dbReference type="KEGG" id="cint:HZF06_09485"/>
<dbReference type="Pfam" id="PF14390">
    <property type="entry name" value="DUF4420"/>
    <property type="match status" value="1"/>
</dbReference>
<sequence>MKYDDFVMKWRSASIDHIRVDNTHPLDFYLSKGIHDESRLVFIGGYRKVEIKDSEIIKVGIGKRADNRYSYSFMLMDNNFSDQFYRLCYDLIDSSRGCNRNEENYGYVLNLFLKWQRMMKPSGNNKLSIEGTKGLIGELIILYRELNLGRDSEELLNAWQGPEGYYQDFIFSDTWYEIKSITKRSEKISISSVEQLDVNNEGKLYIVILDKVDSVTNNTIDLNSIIILIKEKLKDDLVMLDKFMDRLDQIGYSYSKEYDEYIFEIGGIKTYSVDDKFPRVRRNKLPIEIAKLKYEIIISCINDWLVGDEEWS</sequence>
<dbReference type="EMBL" id="CP059378">
    <property type="protein sequence ID" value="QLY81796.1"/>
    <property type="molecule type" value="Genomic_DNA"/>
</dbReference>
<proteinExistence type="predicted"/>
<protein>
    <submittedName>
        <fullName evidence="1">PD-(D/E)XK motif protein</fullName>
    </submittedName>
</protein>
<dbReference type="RefSeq" id="WP_181603317.1">
    <property type="nucleotide sequence ID" value="NZ_CP059378.1"/>
</dbReference>
<gene>
    <name evidence="1" type="ORF">HZF06_09485</name>
</gene>
<evidence type="ECO:0000313" key="2">
    <source>
        <dbReference type="Proteomes" id="UP000512286"/>
    </source>
</evidence>
<evidence type="ECO:0000313" key="1">
    <source>
        <dbReference type="EMBL" id="QLY81796.1"/>
    </source>
</evidence>
<organism evidence="1 2">
    <name type="scientific">Clostridium intestinale</name>
    <dbReference type="NCBI Taxonomy" id="36845"/>
    <lineage>
        <taxon>Bacteria</taxon>
        <taxon>Bacillati</taxon>
        <taxon>Bacillota</taxon>
        <taxon>Clostridia</taxon>
        <taxon>Eubacteriales</taxon>
        <taxon>Clostridiaceae</taxon>
        <taxon>Clostridium</taxon>
    </lineage>
</organism>
<dbReference type="Proteomes" id="UP000512286">
    <property type="component" value="Chromosome"/>
</dbReference>
<accession>A0A7D6VSJ0</accession>
<name>A0A7D6VSJ0_9CLOT</name>
<dbReference type="AlphaFoldDB" id="A0A7D6VSJ0"/>
<reference evidence="1 2" key="1">
    <citation type="submission" date="2020-07" db="EMBL/GenBank/DDBJ databases">
        <title>Electron transfer.</title>
        <authorList>
            <person name="Huang L."/>
            <person name="Liu X."/>
            <person name="Zhou S."/>
        </authorList>
    </citation>
    <scope>NUCLEOTIDE SEQUENCE [LARGE SCALE GENOMIC DNA]</scope>
    <source>
        <strain evidence="1 2">Lx1</strain>
    </source>
</reference>